<dbReference type="SUPFAM" id="SSF53633">
    <property type="entry name" value="Carbamate kinase-like"/>
    <property type="match status" value="1"/>
</dbReference>
<comment type="caution">
    <text evidence="6">The sequence shown here is derived from an EMBL/GenBank/DDBJ whole genome shotgun (WGS) entry which is preliminary data.</text>
</comment>
<feature type="domain" description="Aspartate/glutamate/uridylate kinase" evidence="5">
    <location>
        <begin position="5"/>
        <end position="289"/>
    </location>
</feature>
<name>A0A4V6NQ05_RUBGE</name>
<evidence type="ECO:0000313" key="6">
    <source>
        <dbReference type="EMBL" id="TCP03308.1"/>
    </source>
</evidence>
<dbReference type="PIRSF" id="PIRSF000723">
    <property type="entry name" value="Carbamate_kin"/>
    <property type="match status" value="1"/>
</dbReference>
<sequence length="321" mass="34136">MTGGKLAVVAIGGNALIKSAAEAEAQDQYDTIRGIATHVANMIDAGWRVVITHGNGPQVGFLQRRSEMARGEVPVAPLEHSVAHTQGSIGFMFQNALHNEFIRRGQAARRVVTVVTRVEVDAADAAFANPDKPIGGHMSSERAHELAASQGWSIAEDSGRGWRRVVASPKPRAILEEDSILRLLADDTVVIACGGGGIPVVRSAEGGHESVQAVIDKDRVSALLAVSLQADLFVIPTAVDKVAIRFGQPDMQPLGVVHADEARRYMAAGEFGVGSMQPKVEAILTYLDRRPGGRGVITSIHQLEQAVGDRAVGTQFHTEQA</sequence>
<evidence type="ECO:0000256" key="3">
    <source>
        <dbReference type="ARBA" id="ARBA00022777"/>
    </source>
</evidence>
<keyword evidence="3 4" id="KW-0418">Kinase</keyword>
<comment type="similarity">
    <text evidence="1 4">Belongs to the carbamate kinase family.</text>
</comment>
<keyword evidence="2 4" id="KW-0808">Transferase</keyword>
<dbReference type="OrthoDB" id="9766717at2"/>
<dbReference type="Proteomes" id="UP000295106">
    <property type="component" value="Unassembled WGS sequence"/>
</dbReference>
<organism evidence="6 7">
    <name type="scientific">Rubrivivax gelatinosus</name>
    <name type="common">Rhodocyclus gelatinosus</name>
    <name type="synonym">Rhodopseudomonas gelatinosa</name>
    <dbReference type="NCBI Taxonomy" id="28068"/>
    <lineage>
        <taxon>Bacteria</taxon>
        <taxon>Pseudomonadati</taxon>
        <taxon>Pseudomonadota</taxon>
        <taxon>Betaproteobacteria</taxon>
        <taxon>Burkholderiales</taxon>
        <taxon>Sphaerotilaceae</taxon>
        <taxon>Rubrivivax</taxon>
    </lineage>
</organism>
<dbReference type="InterPro" id="IPR003964">
    <property type="entry name" value="Carb_kinase"/>
</dbReference>
<evidence type="ECO:0000256" key="1">
    <source>
        <dbReference type="ARBA" id="ARBA00011066"/>
    </source>
</evidence>
<evidence type="ECO:0000256" key="2">
    <source>
        <dbReference type="ARBA" id="ARBA00022679"/>
    </source>
</evidence>
<accession>A0A4V6NQ05</accession>
<reference evidence="6 7" key="1">
    <citation type="submission" date="2019-03" db="EMBL/GenBank/DDBJ databases">
        <title>Genomic Encyclopedia of Type Strains, Phase IV (KMG-IV): sequencing the most valuable type-strain genomes for metagenomic binning, comparative biology and taxonomic classification.</title>
        <authorList>
            <person name="Goeker M."/>
        </authorList>
    </citation>
    <scope>NUCLEOTIDE SEQUENCE [LARGE SCALE GENOMIC DNA]</scope>
    <source>
        <strain evidence="6 7">DSM 1709</strain>
    </source>
</reference>
<dbReference type="PANTHER" id="PTHR30409">
    <property type="entry name" value="CARBAMATE KINASE"/>
    <property type="match status" value="1"/>
</dbReference>
<dbReference type="GO" id="GO:0005829">
    <property type="term" value="C:cytosol"/>
    <property type="evidence" value="ECO:0007669"/>
    <property type="project" value="TreeGrafter"/>
</dbReference>
<evidence type="ECO:0000256" key="4">
    <source>
        <dbReference type="PIRNR" id="PIRNR000723"/>
    </source>
</evidence>
<evidence type="ECO:0000313" key="7">
    <source>
        <dbReference type="Proteomes" id="UP000295106"/>
    </source>
</evidence>
<dbReference type="Gene3D" id="3.40.1160.10">
    <property type="entry name" value="Acetylglutamate kinase-like"/>
    <property type="match status" value="1"/>
</dbReference>
<gene>
    <name evidence="6" type="ORF">EV684_10426</name>
</gene>
<dbReference type="Pfam" id="PF00696">
    <property type="entry name" value="AA_kinase"/>
    <property type="match status" value="1"/>
</dbReference>
<evidence type="ECO:0000259" key="5">
    <source>
        <dbReference type="Pfam" id="PF00696"/>
    </source>
</evidence>
<protein>
    <recommendedName>
        <fullName evidence="4">Carbamate kinase</fullName>
    </recommendedName>
</protein>
<dbReference type="EMBL" id="SLXD01000004">
    <property type="protein sequence ID" value="TCP03308.1"/>
    <property type="molecule type" value="Genomic_DNA"/>
</dbReference>
<dbReference type="InterPro" id="IPR001048">
    <property type="entry name" value="Asp/Glu/Uridylate_kinase"/>
</dbReference>
<dbReference type="GO" id="GO:0019546">
    <property type="term" value="P:L-arginine deiminase pathway"/>
    <property type="evidence" value="ECO:0007669"/>
    <property type="project" value="TreeGrafter"/>
</dbReference>
<dbReference type="GO" id="GO:0008804">
    <property type="term" value="F:carbamate kinase activity"/>
    <property type="evidence" value="ECO:0007669"/>
    <property type="project" value="InterPro"/>
</dbReference>
<dbReference type="PRINTS" id="PR01469">
    <property type="entry name" value="CARBMTKINASE"/>
</dbReference>
<proteinExistence type="inferred from homology"/>
<dbReference type="NCBIfam" id="NF009007">
    <property type="entry name" value="PRK12352.1"/>
    <property type="match status" value="1"/>
</dbReference>
<dbReference type="PANTHER" id="PTHR30409:SF1">
    <property type="entry name" value="CARBAMATE KINASE-RELATED"/>
    <property type="match status" value="1"/>
</dbReference>
<dbReference type="InterPro" id="IPR036393">
    <property type="entry name" value="AceGlu_kinase-like_sf"/>
</dbReference>
<dbReference type="CDD" id="cd04235">
    <property type="entry name" value="AAK_CK"/>
    <property type="match status" value="1"/>
</dbReference>
<dbReference type="AlphaFoldDB" id="A0A4V6NQ05"/>